<feature type="signal peptide" evidence="1">
    <location>
        <begin position="1"/>
        <end position="23"/>
    </location>
</feature>
<evidence type="ECO:0000256" key="1">
    <source>
        <dbReference type="SAM" id="SignalP"/>
    </source>
</evidence>
<reference evidence="2" key="2">
    <citation type="submission" date="2015-06" db="UniProtKB">
        <authorList>
            <consortium name="EnsemblPlants"/>
        </authorList>
    </citation>
    <scope>IDENTIFICATION</scope>
</reference>
<dbReference type="SUPFAM" id="SSF50386">
    <property type="entry name" value="STI-like"/>
    <property type="match status" value="1"/>
</dbReference>
<keyword evidence="1" id="KW-0732">Signal</keyword>
<accession>A0A0D2ZQT5</accession>
<dbReference type="InterPro" id="IPR011065">
    <property type="entry name" value="Kunitz_inhibitor_STI-like_sf"/>
</dbReference>
<reference evidence="2" key="1">
    <citation type="journal article" date="2014" name="Genome Biol.">
        <title>Transcriptome and methylome profiling reveals relics of genome dominance in the mesopolyploid Brassica oleracea.</title>
        <authorList>
            <person name="Parkin I.A."/>
            <person name="Koh C."/>
            <person name="Tang H."/>
            <person name="Robinson S.J."/>
            <person name="Kagale S."/>
            <person name="Clarke W.E."/>
            <person name="Town C.D."/>
            <person name="Nixon J."/>
            <person name="Krishnakumar V."/>
            <person name="Bidwell S.L."/>
            <person name="Denoeud F."/>
            <person name="Belcram H."/>
            <person name="Links M.G."/>
            <person name="Just J."/>
            <person name="Clarke C."/>
            <person name="Bender T."/>
            <person name="Huebert T."/>
            <person name="Mason A.S."/>
            <person name="Pires J.C."/>
            <person name="Barker G."/>
            <person name="Moore J."/>
            <person name="Walley P.G."/>
            <person name="Manoli S."/>
            <person name="Batley J."/>
            <person name="Edwards D."/>
            <person name="Nelson M.N."/>
            <person name="Wang X."/>
            <person name="Paterson A.H."/>
            <person name="King G."/>
            <person name="Bancroft I."/>
            <person name="Chalhoub B."/>
            <person name="Sharpe A.G."/>
        </authorList>
    </citation>
    <scope>NUCLEOTIDE SEQUENCE [LARGE SCALE GENOMIC DNA]</scope>
    <source>
        <strain evidence="2">cv. TO1000</strain>
    </source>
</reference>
<keyword evidence="3" id="KW-1185">Reference proteome</keyword>
<name>A0A0D2ZQT5_BRAOL</name>
<dbReference type="EnsemblPlants" id="Bo00722s160.1">
    <property type="protein sequence ID" value="Bo00722s160.1"/>
    <property type="gene ID" value="Bo00722s160"/>
</dbReference>
<dbReference type="AlphaFoldDB" id="A0A0D2ZQT5"/>
<dbReference type="InterPro" id="IPR002160">
    <property type="entry name" value="Prot_inh_Kunz-lg"/>
</dbReference>
<dbReference type="Proteomes" id="UP000032141">
    <property type="component" value="Unassembled WGS sequence"/>
</dbReference>
<evidence type="ECO:0000313" key="3">
    <source>
        <dbReference type="Proteomes" id="UP000032141"/>
    </source>
</evidence>
<dbReference type="Gene3D" id="2.80.10.50">
    <property type="match status" value="1"/>
</dbReference>
<dbReference type="HOGENOM" id="CLU_2870731_0_0_1"/>
<dbReference type="GO" id="GO:0004866">
    <property type="term" value="F:endopeptidase inhibitor activity"/>
    <property type="evidence" value="ECO:0007669"/>
    <property type="project" value="InterPro"/>
</dbReference>
<protein>
    <submittedName>
        <fullName evidence="2">Uncharacterized protein</fullName>
    </submittedName>
</protein>
<evidence type="ECO:0000313" key="2">
    <source>
        <dbReference type="EnsemblPlants" id="Bo00722s160.1"/>
    </source>
</evidence>
<organism evidence="2 3">
    <name type="scientific">Brassica oleracea var. oleracea</name>
    <dbReference type="NCBI Taxonomy" id="109376"/>
    <lineage>
        <taxon>Eukaryota</taxon>
        <taxon>Viridiplantae</taxon>
        <taxon>Streptophyta</taxon>
        <taxon>Embryophyta</taxon>
        <taxon>Tracheophyta</taxon>
        <taxon>Spermatophyta</taxon>
        <taxon>Magnoliopsida</taxon>
        <taxon>eudicotyledons</taxon>
        <taxon>Gunneridae</taxon>
        <taxon>Pentapetalae</taxon>
        <taxon>rosids</taxon>
        <taxon>malvids</taxon>
        <taxon>Brassicales</taxon>
        <taxon>Brassicaceae</taxon>
        <taxon>Brassiceae</taxon>
        <taxon>Brassica</taxon>
    </lineage>
</organism>
<proteinExistence type="predicted"/>
<feature type="chain" id="PRO_5002256134" evidence="1">
    <location>
        <begin position="24"/>
        <end position="64"/>
    </location>
</feature>
<dbReference type="Gramene" id="Bo00722s160.1">
    <property type="protein sequence ID" value="Bo00722s160.1"/>
    <property type="gene ID" value="Bo00722s160"/>
</dbReference>
<sequence>MSSFPLVSFLIRLLLAATVCTHGQESVRDTDGNRVRISENYFIQPINTDTSGAGIVPLAAKTVG</sequence>
<dbReference type="PROSITE" id="PS00283">
    <property type="entry name" value="SOYBEAN_KUNITZ"/>
    <property type="match status" value="1"/>
</dbReference>